<evidence type="ECO:0000256" key="4">
    <source>
        <dbReference type="ARBA" id="ARBA00012458"/>
    </source>
</evidence>
<dbReference type="AlphaFoldDB" id="A0A6V8LTQ9"/>
<gene>
    <name evidence="12" type="primary">folP</name>
    <name evidence="12" type="ORF">NNJEOMEG_02972</name>
</gene>
<keyword evidence="5 9" id="KW-0808">Transferase</keyword>
<evidence type="ECO:0000256" key="8">
    <source>
        <dbReference type="ARBA" id="ARBA00022909"/>
    </source>
</evidence>
<comment type="function">
    <text evidence="9">Catalyzes the condensation of para-aminobenzoate (pABA) with 6-hydroxymethyl-7,8-dihydropterin diphosphate (DHPt-PP) to form 7,8-dihydropteroate (H2Pte), the immediate precursor of folate derivatives.</text>
</comment>
<keyword evidence="7 9" id="KW-0460">Magnesium</keyword>
<evidence type="ECO:0000256" key="3">
    <source>
        <dbReference type="ARBA" id="ARBA00004763"/>
    </source>
</evidence>
<reference evidence="12 13" key="1">
    <citation type="submission" date="2020-04" db="EMBL/GenBank/DDBJ databases">
        <authorList>
            <consortium name="Desulfovibrio sp. FSS-1 genome sequencing consortium"/>
            <person name="Shimoshige H."/>
            <person name="Kobayashi H."/>
            <person name="Maekawa T."/>
        </authorList>
    </citation>
    <scope>NUCLEOTIDE SEQUENCE [LARGE SCALE GENOMIC DNA]</scope>
    <source>
        <strain evidence="12 13">SIID29052-01</strain>
    </source>
</reference>
<dbReference type="GO" id="GO:0046654">
    <property type="term" value="P:tetrahydrofolate biosynthetic process"/>
    <property type="evidence" value="ECO:0007669"/>
    <property type="project" value="UniProtKB-UniPathway"/>
</dbReference>
<dbReference type="GO" id="GO:0046656">
    <property type="term" value="P:folic acid biosynthetic process"/>
    <property type="evidence" value="ECO:0007669"/>
    <property type="project" value="UniProtKB-KW"/>
</dbReference>
<dbReference type="EC" id="2.5.1.15" evidence="4 9"/>
<comment type="similarity">
    <text evidence="9">Belongs to the DHPS family.</text>
</comment>
<accession>A0A6V8LTQ9</accession>
<comment type="pathway">
    <text evidence="3 9">Cofactor biosynthesis; tetrahydrofolate biosynthesis; 7,8-dihydrofolate from 2-amino-4-hydroxy-6-hydroxymethyl-7,8-dihydropteridine diphosphate and 4-aminobenzoate: step 1/2.</text>
</comment>
<comment type="cofactor">
    <cofactor evidence="2 9">
        <name>Mg(2+)</name>
        <dbReference type="ChEBI" id="CHEBI:18420"/>
    </cofactor>
</comment>
<evidence type="ECO:0000259" key="11">
    <source>
        <dbReference type="PROSITE" id="PS50972"/>
    </source>
</evidence>
<evidence type="ECO:0000256" key="6">
    <source>
        <dbReference type="ARBA" id="ARBA00022723"/>
    </source>
</evidence>
<feature type="compositionally biased region" description="Basic and acidic residues" evidence="10">
    <location>
        <begin position="1"/>
        <end position="14"/>
    </location>
</feature>
<reference evidence="12 13" key="2">
    <citation type="submission" date="2020-05" db="EMBL/GenBank/DDBJ databases">
        <title>Draft genome sequence of Desulfovibrio sp. strainFSS-1.</title>
        <authorList>
            <person name="Shimoshige H."/>
            <person name="Kobayashi H."/>
            <person name="Maekawa T."/>
        </authorList>
    </citation>
    <scope>NUCLEOTIDE SEQUENCE [LARGE SCALE GENOMIC DNA]</scope>
    <source>
        <strain evidence="12 13">SIID29052-01</strain>
    </source>
</reference>
<dbReference type="Pfam" id="PF00809">
    <property type="entry name" value="Pterin_bind"/>
    <property type="match status" value="1"/>
</dbReference>
<dbReference type="InterPro" id="IPR011005">
    <property type="entry name" value="Dihydropteroate_synth-like_sf"/>
</dbReference>
<dbReference type="SUPFAM" id="SSF51717">
    <property type="entry name" value="Dihydropteroate synthetase-like"/>
    <property type="match status" value="1"/>
</dbReference>
<dbReference type="InterPro" id="IPR000489">
    <property type="entry name" value="Pterin-binding_dom"/>
</dbReference>
<dbReference type="InterPro" id="IPR045031">
    <property type="entry name" value="DHP_synth-like"/>
</dbReference>
<feature type="region of interest" description="Disordered" evidence="10">
    <location>
        <begin position="1"/>
        <end position="24"/>
    </location>
</feature>
<dbReference type="PROSITE" id="PS50972">
    <property type="entry name" value="PTERIN_BINDING"/>
    <property type="match status" value="1"/>
</dbReference>
<dbReference type="GO" id="GO:0004156">
    <property type="term" value="F:dihydropteroate synthase activity"/>
    <property type="evidence" value="ECO:0007669"/>
    <property type="project" value="UniProtKB-EC"/>
</dbReference>
<keyword evidence="13" id="KW-1185">Reference proteome</keyword>
<dbReference type="GO" id="GO:0005829">
    <property type="term" value="C:cytosol"/>
    <property type="evidence" value="ECO:0007669"/>
    <property type="project" value="TreeGrafter"/>
</dbReference>
<dbReference type="PANTHER" id="PTHR20941:SF1">
    <property type="entry name" value="FOLIC ACID SYNTHESIS PROTEIN FOL1"/>
    <property type="match status" value="1"/>
</dbReference>
<comment type="caution">
    <text evidence="12">The sequence shown here is derived from an EMBL/GenBank/DDBJ whole genome shotgun (WGS) entry which is preliminary data.</text>
</comment>
<proteinExistence type="inferred from homology"/>
<evidence type="ECO:0000256" key="2">
    <source>
        <dbReference type="ARBA" id="ARBA00001946"/>
    </source>
</evidence>
<dbReference type="Proteomes" id="UP000494245">
    <property type="component" value="Unassembled WGS sequence"/>
</dbReference>
<dbReference type="Gene3D" id="3.20.20.20">
    <property type="entry name" value="Dihydropteroate synthase-like"/>
    <property type="match status" value="1"/>
</dbReference>
<evidence type="ECO:0000256" key="7">
    <source>
        <dbReference type="ARBA" id="ARBA00022842"/>
    </source>
</evidence>
<evidence type="ECO:0000313" key="13">
    <source>
        <dbReference type="Proteomes" id="UP000494245"/>
    </source>
</evidence>
<evidence type="ECO:0000256" key="9">
    <source>
        <dbReference type="RuleBase" id="RU361205"/>
    </source>
</evidence>
<feature type="domain" description="Pterin-binding" evidence="11">
    <location>
        <begin position="33"/>
        <end position="287"/>
    </location>
</feature>
<dbReference type="CDD" id="cd00739">
    <property type="entry name" value="DHPS"/>
    <property type="match status" value="1"/>
</dbReference>
<evidence type="ECO:0000313" key="12">
    <source>
        <dbReference type="EMBL" id="GFK95114.1"/>
    </source>
</evidence>
<dbReference type="UniPathway" id="UPA00077">
    <property type="reaction ID" value="UER00156"/>
</dbReference>
<dbReference type="NCBIfam" id="TIGR01496">
    <property type="entry name" value="DHPS"/>
    <property type="match status" value="1"/>
</dbReference>
<keyword evidence="8 9" id="KW-0289">Folate biosynthesis</keyword>
<dbReference type="PANTHER" id="PTHR20941">
    <property type="entry name" value="FOLATE SYNTHESIS PROTEINS"/>
    <property type="match status" value="1"/>
</dbReference>
<protein>
    <recommendedName>
        <fullName evidence="4 9">Dihydropteroate synthase</fullName>
        <shortName evidence="9">DHPS</shortName>
        <ecNumber evidence="4 9">2.5.1.15</ecNumber>
    </recommendedName>
    <alternativeName>
        <fullName evidence="9">Dihydropteroate pyrophosphorylase</fullName>
    </alternativeName>
</protein>
<keyword evidence="6 9" id="KW-0479">Metal-binding</keyword>
<dbReference type="GO" id="GO:0046872">
    <property type="term" value="F:metal ion binding"/>
    <property type="evidence" value="ECO:0007669"/>
    <property type="project" value="UniProtKB-KW"/>
</dbReference>
<evidence type="ECO:0000256" key="1">
    <source>
        <dbReference type="ARBA" id="ARBA00000012"/>
    </source>
</evidence>
<evidence type="ECO:0000256" key="5">
    <source>
        <dbReference type="ARBA" id="ARBA00022679"/>
    </source>
</evidence>
<evidence type="ECO:0000256" key="10">
    <source>
        <dbReference type="SAM" id="MobiDB-lite"/>
    </source>
</evidence>
<dbReference type="EMBL" id="BLTE01000014">
    <property type="protein sequence ID" value="GFK95114.1"/>
    <property type="molecule type" value="Genomic_DNA"/>
</dbReference>
<comment type="catalytic activity">
    <reaction evidence="1">
        <text>(7,8-dihydropterin-6-yl)methyl diphosphate + 4-aminobenzoate = 7,8-dihydropteroate + diphosphate</text>
        <dbReference type="Rhea" id="RHEA:19949"/>
        <dbReference type="ChEBI" id="CHEBI:17836"/>
        <dbReference type="ChEBI" id="CHEBI:17839"/>
        <dbReference type="ChEBI" id="CHEBI:33019"/>
        <dbReference type="ChEBI" id="CHEBI:72950"/>
        <dbReference type="EC" id="2.5.1.15"/>
    </reaction>
</comment>
<sequence>MSESRHHTGREAKASRPSSWTVLNGRVLGPSPHLVMGIVNATPDSFSDGGRFPGPEAAVDHALDMLDHGADVADVGGESTRPFAQPVDADEEERRVLPVVRGILARRPGAAVSVDTTKAHVAALALEAGAVIVNDVSACTADPGLLDVLAQHRPGYVLMHSQGDPRTMQVRPGYGSVLAEVARFFEVGLAMLVNAGLPEERIVLDPGIGFGKTLEHNLTLLRGLPLFAGFGRPLLMGLSNKSFLGGLLGLQVDGRGPATQVATALAWRNGAWAHRVHDAAGAAQALKLVEAMT</sequence>
<dbReference type="RefSeq" id="WP_173085850.1">
    <property type="nucleotide sequence ID" value="NZ_BLTE01000014.1"/>
</dbReference>
<dbReference type="PROSITE" id="PS00792">
    <property type="entry name" value="DHPS_1"/>
    <property type="match status" value="1"/>
</dbReference>
<name>A0A6V8LTQ9_9BACT</name>
<dbReference type="InterPro" id="IPR006390">
    <property type="entry name" value="DHP_synth_dom"/>
</dbReference>
<organism evidence="12 13">
    <name type="scientific">Fundidesulfovibrio magnetotacticus</name>
    <dbReference type="NCBI Taxonomy" id="2730080"/>
    <lineage>
        <taxon>Bacteria</taxon>
        <taxon>Pseudomonadati</taxon>
        <taxon>Thermodesulfobacteriota</taxon>
        <taxon>Desulfovibrionia</taxon>
        <taxon>Desulfovibrionales</taxon>
        <taxon>Desulfovibrionaceae</taxon>
        <taxon>Fundidesulfovibrio</taxon>
    </lineage>
</organism>